<protein>
    <submittedName>
        <fullName evidence="3">Fam-g protein</fullName>
    </submittedName>
</protein>
<dbReference type="OrthoDB" id="6475849at2759"/>
<accession>A0A1J1H0K8</accession>
<evidence type="ECO:0000313" key="4">
    <source>
        <dbReference type="Proteomes" id="UP000220797"/>
    </source>
</evidence>
<feature type="compositionally biased region" description="Basic and acidic residues" evidence="1">
    <location>
        <begin position="228"/>
        <end position="255"/>
    </location>
</feature>
<comment type="caution">
    <text evidence="3">The sequence shown here is derived from an EMBL/GenBank/DDBJ whole genome shotgun (WGS) entry which is preliminary data.</text>
</comment>
<evidence type="ECO:0000313" key="3">
    <source>
        <dbReference type="EMBL" id="CRG97980.1"/>
    </source>
</evidence>
<evidence type="ECO:0000256" key="2">
    <source>
        <dbReference type="SAM" id="SignalP"/>
    </source>
</evidence>
<dbReference type="GeneID" id="39728934"/>
<organism evidence="3 4">
    <name type="scientific">Plasmodium gallinaceum</name>
    <dbReference type="NCBI Taxonomy" id="5849"/>
    <lineage>
        <taxon>Eukaryota</taxon>
        <taxon>Sar</taxon>
        <taxon>Alveolata</taxon>
        <taxon>Apicomplexa</taxon>
        <taxon>Aconoidasida</taxon>
        <taxon>Haemosporida</taxon>
        <taxon>Plasmodiidae</taxon>
        <taxon>Plasmodium</taxon>
        <taxon>Plasmodium (Haemamoeba)</taxon>
    </lineage>
</organism>
<feature type="chain" id="PRO_5013153652" evidence="2">
    <location>
        <begin position="23"/>
        <end position="276"/>
    </location>
</feature>
<reference evidence="3" key="1">
    <citation type="submission" date="2015-04" db="EMBL/GenBank/DDBJ databases">
        <authorList>
            <consortium name="Pathogen Informatics"/>
        </authorList>
    </citation>
    <scope>NUCLEOTIDE SEQUENCE [LARGE SCALE GENOMIC DNA]</scope>
    <source>
        <strain evidence="3">8A</strain>
    </source>
</reference>
<gene>
    <name evidence="3" type="ORF">PGAL8A_00040900</name>
</gene>
<dbReference type="Pfam" id="PF09688">
    <property type="entry name" value="Wx5_PLAF3D7"/>
    <property type="match status" value="1"/>
</dbReference>
<keyword evidence="2" id="KW-0732">Signal</keyword>
<sequence length="276" mass="32886">MKTLTLYLKITIFLLLIWMYHCFYNCDSNKTLVDKNILQTKNKLKYERLLTEGDIAGKKQSYGEECLEKCPLDNKKNKWKNPVLHENPYDHWNKVVTPFLRQEFNKETDGMDPKWREQKWNNEWNNISANNVNELSSIFDRSDISEEEKQKLIRSTKQELHIKFVKFLDECKKEIIGNKTESESKNDMTDNKTESESKNEMTHNKTESESKNEMTHNKTESESMNEMTDNKTESESKNEMTDNKTESESKNEKGKNKIKNKKSNIFKFFFKKFDNH</sequence>
<dbReference type="EMBL" id="CVMV01000132">
    <property type="protein sequence ID" value="CRG97980.1"/>
    <property type="molecule type" value="Genomic_DNA"/>
</dbReference>
<keyword evidence="4" id="KW-1185">Reference proteome</keyword>
<feature type="region of interest" description="Disordered" evidence="1">
    <location>
        <begin position="179"/>
        <end position="261"/>
    </location>
</feature>
<dbReference type="AlphaFoldDB" id="A0A1J1H0K8"/>
<evidence type="ECO:0000256" key="1">
    <source>
        <dbReference type="SAM" id="MobiDB-lite"/>
    </source>
</evidence>
<feature type="signal peptide" evidence="2">
    <location>
        <begin position="1"/>
        <end position="22"/>
    </location>
</feature>
<dbReference type="Proteomes" id="UP000220797">
    <property type="component" value="Unassembled WGS sequence"/>
</dbReference>
<dbReference type="VEuPathDB" id="PlasmoDB:PGAL8A_00040900"/>
<proteinExistence type="predicted"/>
<dbReference type="RefSeq" id="XP_028530778.1">
    <property type="nucleotide sequence ID" value="XM_028674425.1"/>
</dbReference>
<dbReference type="InterPro" id="IPR006496">
    <property type="entry name" value="CHP01606_Plasmodium_spp"/>
</dbReference>
<name>A0A1J1H0K8_PLAGA</name>
<feature type="compositionally biased region" description="Basic and acidic residues" evidence="1">
    <location>
        <begin position="179"/>
        <end position="221"/>
    </location>
</feature>